<gene>
    <name evidence="3" type="ORF">CFX0092_A3202</name>
</gene>
<keyword evidence="4" id="KW-1185">Reference proteome</keyword>
<evidence type="ECO:0000313" key="3">
    <source>
        <dbReference type="EMBL" id="CUS05080.2"/>
    </source>
</evidence>
<dbReference type="SUPFAM" id="SSF53474">
    <property type="entry name" value="alpha/beta-Hydrolases"/>
    <property type="match status" value="1"/>
</dbReference>
<dbReference type="PANTHER" id="PTHR48098">
    <property type="entry name" value="ENTEROCHELIN ESTERASE-RELATED"/>
    <property type="match status" value="1"/>
</dbReference>
<dbReference type="OrthoDB" id="9777383at2"/>
<dbReference type="RefSeq" id="WP_157913210.1">
    <property type="nucleotide sequence ID" value="NZ_LN890655.1"/>
</dbReference>
<feature type="signal peptide" evidence="2">
    <location>
        <begin position="1"/>
        <end position="18"/>
    </location>
</feature>
<organism evidence="3 4">
    <name type="scientific">Candidatus Promineifilum breve</name>
    <dbReference type="NCBI Taxonomy" id="1806508"/>
    <lineage>
        <taxon>Bacteria</taxon>
        <taxon>Bacillati</taxon>
        <taxon>Chloroflexota</taxon>
        <taxon>Ardenticatenia</taxon>
        <taxon>Candidatus Promineifilales</taxon>
        <taxon>Candidatus Promineifilaceae</taxon>
        <taxon>Candidatus Promineifilum</taxon>
    </lineage>
</organism>
<evidence type="ECO:0000256" key="1">
    <source>
        <dbReference type="SAM" id="MobiDB-lite"/>
    </source>
</evidence>
<feature type="region of interest" description="Disordered" evidence="1">
    <location>
        <begin position="47"/>
        <end position="109"/>
    </location>
</feature>
<dbReference type="AlphaFoldDB" id="A0A160T840"/>
<dbReference type="PROSITE" id="PS51257">
    <property type="entry name" value="PROKAR_LIPOPROTEIN"/>
    <property type="match status" value="1"/>
</dbReference>
<dbReference type="Proteomes" id="UP000215027">
    <property type="component" value="Chromosome I"/>
</dbReference>
<dbReference type="Pfam" id="PF00756">
    <property type="entry name" value="Esterase"/>
    <property type="match status" value="1"/>
</dbReference>
<dbReference type="InterPro" id="IPR050583">
    <property type="entry name" value="Mycobacterial_A85_antigen"/>
</dbReference>
<dbReference type="InterPro" id="IPR000801">
    <property type="entry name" value="Esterase-like"/>
</dbReference>
<name>A0A160T840_9CHLR</name>
<proteinExistence type="predicted"/>
<dbReference type="EMBL" id="LN890655">
    <property type="protein sequence ID" value="CUS05080.2"/>
    <property type="molecule type" value="Genomic_DNA"/>
</dbReference>
<dbReference type="Gene3D" id="3.40.50.1820">
    <property type="entry name" value="alpha/beta hydrolase"/>
    <property type="match status" value="1"/>
</dbReference>
<dbReference type="InterPro" id="IPR029058">
    <property type="entry name" value="AB_hydrolase_fold"/>
</dbReference>
<keyword evidence="2" id="KW-0732">Signal</keyword>
<evidence type="ECO:0000256" key="2">
    <source>
        <dbReference type="SAM" id="SignalP"/>
    </source>
</evidence>
<feature type="compositionally biased region" description="Low complexity" evidence="1">
    <location>
        <begin position="47"/>
        <end position="65"/>
    </location>
</feature>
<dbReference type="KEGG" id="pbf:CFX0092_A3202"/>
<reference evidence="3" key="1">
    <citation type="submission" date="2016-01" db="EMBL/GenBank/DDBJ databases">
        <authorList>
            <person name="Mcilroy J.S."/>
            <person name="Karst M S."/>
            <person name="Albertsen M."/>
        </authorList>
    </citation>
    <scope>NUCLEOTIDE SEQUENCE</scope>
    <source>
        <strain evidence="3">Cfx-K</strain>
    </source>
</reference>
<feature type="compositionally biased region" description="Pro residues" evidence="1">
    <location>
        <begin position="84"/>
        <end position="103"/>
    </location>
</feature>
<feature type="chain" id="PRO_5008240622" evidence="2">
    <location>
        <begin position="19"/>
        <end position="344"/>
    </location>
</feature>
<sequence>MRLLVVALLALLAGLLAAGCGAAARSPAVTALDPPTPVIVVPSPTLAVPSPTTAPTATATATTAPSPSPSASPLPESEEQPPGEASPPTPAVTPSVIPLPTPCAQPGRVEQGTLESAVAGEPMRYRVYLPPCYGVDDRFYPTLYMFGGNIHDDAIWDNLGLDEAAEAMITRGDIPPLLIVMPDNGWLANTTTSGPNSYEGFVLNELIPHIEATYRARAEADGRAVGGLSRGGYWSLMMAFRRPDLFQSVGAHSPALIDSHAGPAEDPRVTGTTNDLGDLRIWVDIGERDPYLIEALPLHEALTAAGVAHEWRVEPGTHEEAFWRARLEQYLMWYSGGWRVASGG</sequence>
<evidence type="ECO:0000313" key="4">
    <source>
        <dbReference type="Proteomes" id="UP000215027"/>
    </source>
</evidence>
<protein>
    <submittedName>
        <fullName evidence="3">Esterase family protein</fullName>
    </submittedName>
</protein>
<accession>A0A160T840</accession>